<proteinExistence type="predicted"/>
<accession>A0A4R7I6A5</accession>
<dbReference type="NCBIfam" id="TIGR03619">
    <property type="entry name" value="F420_Rv2161c"/>
    <property type="match status" value="1"/>
</dbReference>
<evidence type="ECO:0000313" key="7">
    <source>
        <dbReference type="Proteomes" id="UP000294558"/>
    </source>
</evidence>
<dbReference type="AlphaFoldDB" id="A0A4R7I6A5"/>
<evidence type="ECO:0000259" key="5">
    <source>
        <dbReference type="Pfam" id="PF00296"/>
    </source>
</evidence>
<dbReference type="PANTHER" id="PTHR42847">
    <property type="entry name" value="ALKANESULFONATE MONOOXYGENASE"/>
    <property type="match status" value="1"/>
</dbReference>
<evidence type="ECO:0000256" key="3">
    <source>
        <dbReference type="ARBA" id="ARBA00023002"/>
    </source>
</evidence>
<dbReference type="Pfam" id="PF00296">
    <property type="entry name" value="Bac_luciferase"/>
    <property type="match status" value="1"/>
</dbReference>
<dbReference type="EMBL" id="SOAU01000001">
    <property type="protein sequence ID" value="TDT18283.1"/>
    <property type="molecule type" value="Genomic_DNA"/>
</dbReference>
<dbReference type="PANTHER" id="PTHR42847:SF4">
    <property type="entry name" value="ALKANESULFONATE MONOOXYGENASE-RELATED"/>
    <property type="match status" value="1"/>
</dbReference>
<dbReference type="InterPro" id="IPR019921">
    <property type="entry name" value="Lucif-like_OxRdtase_Rv2161c"/>
</dbReference>
<dbReference type="InterPro" id="IPR050172">
    <property type="entry name" value="SsuD_RutA_monooxygenase"/>
</dbReference>
<dbReference type="GO" id="GO:0046306">
    <property type="term" value="P:alkanesulfonate catabolic process"/>
    <property type="evidence" value="ECO:0007669"/>
    <property type="project" value="TreeGrafter"/>
</dbReference>
<dbReference type="InterPro" id="IPR011251">
    <property type="entry name" value="Luciferase-like_dom"/>
</dbReference>
<keyword evidence="7" id="KW-1185">Reference proteome</keyword>
<evidence type="ECO:0000313" key="6">
    <source>
        <dbReference type="EMBL" id="TDT18283.1"/>
    </source>
</evidence>
<keyword evidence="4" id="KW-0503">Monooxygenase</keyword>
<comment type="caution">
    <text evidence="6">The sequence shown here is derived from an EMBL/GenBank/DDBJ whole genome shotgun (WGS) entry which is preliminary data.</text>
</comment>
<reference evidence="6 7" key="1">
    <citation type="submission" date="2019-03" db="EMBL/GenBank/DDBJ databases">
        <title>Sequencing the genomes of 1000 actinobacteria strains.</title>
        <authorList>
            <person name="Klenk H.-P."/>
        </authorList>
    </citation>
    <scope>NUCLEOTIDE SEQUENCE [LARGE SCALE GENOMIC DNA]</scope>
    <source>
        <strain evidence="6 7">DSM 18936</strain>
    </source>
</reference>
<dbReference type="InterPro" id="IPR036661">
    <property type="entry name" value="Luciferase-like_sf"/>
</dbReference>
<feature type="domain" description="Luciferase-like" evidence="5">
    <location>
        <begin position="8"/>
        <end position="238"/>
    </location>
</feature>
<evidence type="ECO:0000256" key="2">
    <source>
        <dbReference type="ARBA" id="ARBA00022643"/>
    </source>
</evidence>
<dbReference type="GO" id="GO:0008726">
    <property type="term" value="F:alkanesulfonate monooxygenase activity"/>
    <property type="evidence" value="ECO:0007669"/>
    <property type="project" value="TreeGrafter"/>
</dbReference>
<dbReference type="Proteomes" id="UP000294558">
    <property type="component" value="Unassembled WGS sequence"/>
</dbReference>
<evidence type="ECO:0000256" key="1">
    <source>
        <dbReference type="ARBA" id="ARBA00022630"/>
    </source>
</evidence>
<keyword evidence="3" id="KW-0560">Oxidoreductase</keyword>
<organism evidence="6 7">
    <name type="scientific">Ilumatobacter fluminis</name>
    <dbReference type="NCBI Taxonomy" id="467091"/>
    <lineage>
        <taxon>Bacteria</taxon>
        <taxon>Bacillati</taxon>
        <taxon>Actinomycetota</taxon>
        <taxon>Acidimicrobiia</taxon>
        <taxon>Acidimicrobiales</taxon>
        <taxon>Ilumatobacteraceae</taxon>
        <taxon>Ilumatobacter</taxon>
    </lineage>
</organism>
<sequence length="287" mass="31855">MVQVFDGTEGRGLDHVREYATTVEALGFTSLWVPDHVIFFDQYDSAYPHSDDGNIDFKTDQGLLEPLMTLMAAALVTEKIRLGTSVDILTERHPIIRGRELATLDVASNGRVEYGVGSGWSREEYAAMGITFERRGARLNEYMDALKALWGEHRPSFDGEFVSFEPLIFMPKPVRGTIPIVVGGNSPAALRRVATRGDGWHGWRLEPDELKRTLDDLHVQLDEHGRSRDDVKLNVGIPFKGSLDELAEYAEICRGLGIDELIIAAGVSRTRFREQLTELADAAGVAA</sequence>
<dbReference type="SUPFAM" id="SSF51679">
    <property type="entry name" value="Bacterial luciferase-like"/>
    <property type="match status" value="1"/>
</dbReference>
<name>A0A4R7I6A5_9ACTN</name>
<dbReference type="Gene3D" id="3.20.20.30">
    <property type="entry name" value="Luciferase-like domain"/>
    <property type="match status" value="1"/>
</dbReference>
<protein>
    <submittedName>
        <fullName evidence="6">Putative F420-dependent oxidoreductase</fullName>
    </submittedName>
</protein>
<gene>
    <name evidence="6" type="ORF">BDK89_3901</name>
</gene>
<keyword evidence="2" id="KW-0288">FMN</keyword>
<keyword evidence="1" id="KW-0285">Flavoprotein</keyword>
<evidence type="ECO:0000256" key="4">
    <source>
        <dbReference type="ARBA" id="ARBA00023033"/>
    </source>
</evidence>